<dbReference type="InterPro" id="IPR021766">
    <property type="entry name" value="PhoR_N"/>
</dbReference>
<proteinExistence type="predicted"/>
<evidence type="ECO:0000313" key="16">
    <source>
        <dbReference type="EMBL" id="MBD2859148.1"/>
    </source>
</evidence>
<dbReference type="NCBIfam" id="TIGR02966">
    <property type="entry name" value="phoR_proteo"/>
    <property type="match status" value="1"/>
</dbReference>
<dbReference type="Pfam" id="PF02518">
    <property type="entry name" value="HATPase_c"/>
    <property type="match status" value="1"/>
</dbReference>
<dbReference type="InterPro" id="IPR014310">
    <property type="entry name" value="Sig_transdc_His_kinase_PhoR"/>
</dbReference>
<dbReference type="SUPFAM" id="SSF47384">
    <property type="entry name" value="Homodimeric domain of signal transducing histidine kinase"/>
    <property type="match status" value="1"/>
</dbReference>
<dbReference type="SUPFAM" id="SSF55874">
    <property type="entry name" value="ATPase domain of HSP90 chaperone/DNA topoisomerase II/histidine kinase"/>
    <property type="match status" value="1"/>
</dbReference>
<dbReference type="CDD" id="cd00082">
    <property type="entry name" value="HisKA"/>
    <property type="match status" value="1"/>
</dbReference>
<evidence type="ECO:0000256" key="2">
    <source>
        <dbReference type="ARBA" id="ARBA00004236"/>
    </source>
</evidence>
<keyword evidence="5" id="KW-1003">Cell membrane</keyword>
<dbReference type="InterPro" id="IPR036097">
    <property type="entry name" value="HisK_dim/P_sf"/>
</dbReference>
<evidence type="ECO:0000256" key="5">
    <source>
        <dbReference type="ARBA" id="ARBA00022475"/>
    </source>
</evidence>
<dbReference type="Proteomes" id="UP000610558">
    <property type="component" value="Unassembled WGS sequence"/>
</dbReference>
<evidence type="ECO:0000256" key="3">
    <source>
        <dbReference type="ARBA" id="ARBA00012438"/>
    </source>
</evidence>
<evidence type="ECO:0000259" key="15">
    <source>
        <dbReference type="PROSITE" id="PS50109"/>
    </source>
</evidence>
<dbReference type="InterPro" id="IPR003661">
    <property type="entry name" value="HisK_dim/P_dom"/>
</dbReference>
<evidence type="ECO:0000256" key="9">
    <source>
        <dbReference type="ARBA" id="ARBA00022741"/>
    </source>
</evidence>
<dbReference type="GO" id="GO:0005886">
    <property type="term" value="C:plasma membrane"/>
    <property type="evidence" value="ECO:0007669"/>
    <property type="project" value="UniProtKB-SubCell"/>
</dbReference>
<evidence type="ECO:0000256" key="13">
    <source>
        <dbReference type="ARBA" id="ARBA00023012"/>
    </source>
</evidence>
<dbReference type="Pfam" id="PF00512">
    <property type="entry name" value="HisKA"/>
    <property type="match status" value="1"/>
</dbReference>
<dbReference type="InterPro" id="IPR050351">
    <property type="entry name" value="BphY/WalK/GraS-like"/>
</dbReference>
<feature type="domain" description="Histidine kinase" evidence="15">
    <location>
        <begin position="208"/>
        <end position="424"/>
    </location>
</feature>
<dbReference type="InterPro" id="IPR003594">
    <property type="entry name" value="HATPase_dom"/>
</dbReference>
<name>A0A927C2W4_9GAMM</name>
<evidence type="ECO:0000256" key="11">
    <source>
        <dbReference type="ARBA" id="ARBA00022840"/>
    </source>
</evidence>
<evidence type="ECO:0000256" key="12">
    <source>
        <dbReference type="ARBA" id="ARBA00022989"/>
    </source>
</evidence>
<gene>
    <name evidence="16" type="primary">phoR</name>
    <name evidence="16" type="ORF">IB286_09020</name>
</gene>
<dbReference type="PROSITE" id="PS50109">
    <property type="entry name" value="HIS_KIN"/>
    <property type="match status" value="1"/>
</dbReference>
<comment type="catalytic activity">
    <reaction evidence="1">
        <text>ATP + protein L-histidine = ADP + protein N-phospho-L-histidine.</text>
        <dbReference type="EC" id="2.7.13.3"/>
    </reaction>
</comment>
<dbReference type="GO" id="GO:0016036">
    <property type="term" value="P:cellular response to phosphate starvation"/>
    <property type="evidence" value="ECO:0007669"/>
    <property type="project" value="TreeGrafter"/>
</dbReference>
<evidence type="ECO:0000256" key="10">
    <source>
        <dbReference type="ARBA" id="ARBA00022777"/>
    </source>
</evidence>
<dbReference type="InterPro" id="IPR005467">
    <property type="entry name" value="His_kinase_dom"/>
</dbReference>
<dbReference type="EC" id="2.7.13.3" evidence="3"/>
<keyword evidence="13" id="KW-0902">Two-component regulatory system</keyword>
<keyword evidence="10 16" id="KW-0418">Kinase</keyword>
<feature type="transmembrane region" description="Helical" evidence="14">
    <location>
        <begin position="12"/>
        <end position="42"/>
    </location>
</feature>
<evidence type="ECO:0000256" key="8">
    <source>
        <dbReference type="ARBA" id="ARBA00022692"/>
    </source>
</evidence>
<keyword evidence="4" id="KW-0813">Transport</keyword>
<dbReference type="Gene3D" id="1.10.287.130">
    <property type="match status" value="1"/>
</dbReference>
<dbReference type="SMART" id="SM00388">
    <property type="entry name" value="HisKA"/>
    <property type="match status" value="1"/>
</dbReference>
<dbReference type="FunFam" id="1.10.287.130:FF:000001">
    <property type="entry name" value="Two-component sensor histidine kinase"/>
    <property type="match status" value="1"/>
</dbReference>
<dbReference type="PRINTS" id="PR00344">
    <property type="entry name" value="BCTRLSENSOR"/>
</dbReference>
<dbReference type="InterPro" id="IPR036890">
    <property type="entry name" value="HATPase_C_sf"/>
</dbReference>
<keyword evidence="17" id="KW-1185">Reference proteome</keyword>
<evidence type="ECO:0000256" key="6">
    <source>
        <dbReference type="ARBA" id="ARBA00022553"/>
    </source>
</evidence>
<keyword evidence="11" id="KW-0067">ATP-binding</keyword>
<evidence type="ECO:0000256" key="14">
    <source>
        <dbReference type="SAM" id="Phobius"/>
    </source>
</evidence>
<dbReference type="GO" id="GO:0005524">
    <property type="term" value="F:ATP binding"/>
    <property type="evidence" value="ECO:0007669"/>
    <property type="project" value="UniProtKB-KW"/>
</dbReference>
<evidence type="ECO:0000313" key="17">
    <source>
        <dbReference type="Proteomes" id="UP000610558"/>
    </source>
</evidence>
<dbReference type="GO" id="GO:0000155">
    <property type="term" value="F:phosphorelay sensor kinase activity"/>
    <property type="evidence" value="ECO:0007669"/>
    <property type="project" value="InterPro"/>
</dbReference>
<organism evidence="16 17">
    <name type="scientific">Spongiibacter pelagi</name>
    <dbReference type="NCBI Taxonomy" id="2760804"/>
    <lineage>
        <taxon>Bacteria</taxon>
        <taxon>Pseudomonadati</taxon>
        <taxon>Pseudomonadota</taxon>
        <taxon>Gammaproteobacteria</taxon>
        <taxon>Cellvibrionales</taxon>
        <taxon>Spongiibacteraceae</taxon>
        <taxon>Spongiibacter</taxon>
    </lineage>
</organism>
<dbReference type="Gene3D" id="3.30.450.20">
    <property type="entry name" value="PAS domain"/>
    <property type="match status" value="1"/>
</dbReference>
<dbReference type="EMBL" id="JACXLD010000004">
    <property type="protein sequence ID" value="MBD2859148.1"/>
    <property type="molecule type" value="Genomic_DNA"/>
</dbReference>
<dbReference type="RefSeq" id="WP_190764662.1">
    <property type="nucleotide sequence ID" value="NZ_JACXLD010000004.1"/>
</dbReference>
<keyword evidence="14" id="KW-0472">Membrane</keyword>
<dbReference type="PANTHER" id="PTHR45453:SF1">
    <property type="entry name" value="PHOSPHATE REGULON SENSOR PROTEIN PHOR"/>
    <property type="match status" value="1"/>
</dbReference>
<reference evidence="16" key="1">
    <citation type="submission" date="2020-09" db="EMBL/GenBank/DDBJ databases">
        <authorList>
            <person name="Yoon J.-W."/>
        </authorList>
    </citation>
    <scope>NUCLEOTIDE SEQUENCE</scope>
    <source>
        <strain evidence="16">KMU-158</strain>
    </source>
</reference>
<keyword evidence="6" id="KW-0597">Phosphoprotein</keyword>
<dbReference type="PANTHER" id="PTHR45453">
    <property type="entry name" value="PHOSPHATE REGULON SENSOR PROTEIN PHOR"/>
    <property type="match status" value="1"/>
</dbReference>
<comment type="caution">
    <text evidence="16">The sequence shown here is derived from an EMBL/GenBank/DDBJ whole genome shotgun (WGS) entry which is preliminary data.</text>
</comment>
<dbReference type="AlphaFoldDB" id="A0A927C2W4"/>
<dbReference type="GO" id="GO:0004721">
    <property type="term" value="F:phosphoprotein phosphatase activity"/>
    <property type="evidence" value="ECO:0007669"/>
    <property type="project" value="InterPro"/>
</dbReference>
<evidence type="ECO:0000256" key="7">
    <source>
        <dbReference type="ARBA" id="ARBA00022679"/>
    </source>
</evidence>
<keyword evidence="7" id="KW-0808">Transferase</keyword>
<keyword evidence="9" id="KW-0547">Nucleotide-binding</keyword>
<accession>A0A927C2W4</accession>
<keyword evidence="12 14" id="KW-1133">Transmembrane helix</keyword>
<evidence type="ECO:0000256" key="4">
    <source>
        <dbReference type="ARBA" id="ARBA00022448"/>
    </source>
</evidence>
<protein>
    <recommendedName>
        <fullName evidence="3">histidine kinase</fullName>
        <ecNumber evidence="3">2.7.13.3</ecNumber>
    </recommendedName>
</protein>
<dbReference type="Gene3D" id="3.30.565.10">
    <property type="entry name" value="Histidine kinase-like ATPase, C-terminal domain"/>
    <property type="match status" value="1"/>
</dbReference>
<evidence type="ECO:0000256" key="1">
    <source>
        <dbReference type="ARBA" id="ARBA00000085"/>
    </source>
</evidence>
<dbReference type="SMART" id="SM00387">
    <property type="entry name" value="HATPase_c"/>
    <property type="match status" value="1"/>
</dbReference>
<sequence>MQGIQTEIWRALGITLFSFLFGLSIGYPYICVIIGGVIYLIWTLRTIYRTFHWIEAGLKNPAPYNSGVWGDLANALARQKRRDLRRKKRLQEAVKRMSSLIAALDQGILVLNRELGIDIWNNSAKHLLGLKSSDRGTAIINLIRQPEFIDYMQKQDFSDALEMPSPLHKGMYLSVHAANFGKKEIVLVFSDITRVRNLDQLRREFVGNVSHELRTPLTVLQGYIETLQNIQKSDNPMVGRAFSQMEQQIKRMRAISDDLILLSKLETENELVQTDPIPLLPVLKQIANEAKQLSEGLHNVTLDCSDTLKLSIKANDLHSAIGNIVFNAVQHNPQGCDIRISAHHYGRQLVINIEDNGIGIPEEALPRITERFYRADSSRNSQTGGSGLGMAIVKHLLNRYDGELSISSSAGRGAKFSCKFPVHK</sequence>
<dbReference type="Pfam" id="PF11808">
    <property type="entry name" value="PhoR"/>
    <property type="match status" value="1"/>
</dbReference>
<keyword evidence="8 14" id="KW-0812">Transmembrane</keyword>
<comment type="subcellular location">
    <subcellularLocation>
        <location evidence="2">Cell membrane</location>
    </subcellularLocation>
</comment>
<dbReference type="InterPro" id="IPR004358">
    <property type="entry name" value="Sig_transdc_His_kin-like_C"/>
</dbReference>